<keyword evidence="2" id="KW-0238">DNA-binding</keyword>
<keyword evidence="1" id="KW-0805">Transcription regulation</keyword>
<feature type="domain" description="HTH hxlR-type" evidence="5">
    <location>
        <begin position="30"/>
        <end position="124"/>
    </location>
</feature>
<name>A0ABS4AME3_9PROT</name>
<evidence type="ECO:0000259" key="5">
    <source>
        <dbReference type="PROSITE" id="PS51118"/>
    </source>
</evidence>
<dbReference type="CDD" id="cd00090">
    <property type="entry name" value="HTH_ARSR"/>
    <property type="match status" value="1"/>
</dbReference>
<comment type="caution">
    <text evidence="6">The sequence shown here is derived from an EMBL/GenBank/DDBJ whole genome shotgun (WGS) entry which is preliminary data.</text>
</comment>
<keyword evidence="3" id="KW-0804">Transcription</keyword>
<dbReference type="SUPFAM" id="SSF46785">
    <property type="entry name" value="Winged helix' DNA-binding domain"/>
    <property type="match status" value="1"/>
</dbReference>
<evidence type="ECO:0000256" key="2">
    <source>
        <dbReference type="ARBA" id="ARBA00023125"/>
    </source>
</evidence>
<dbReference type="Proteomes" id="UP000680815">
    <property type="component" value="Unassembled WGS sequence"/>
</dbReference>
<sequence length="181" mass="19706">MLASCKSLRSHGQARRSPAMRPTDFSRMRCPVARAMAVLGERWTILILREAFAGTTRFDAFAANLGIAPNILSTRLSALVRHGVMERVRDGARHAYRLTERGRDAFPLYLAIRDWGARHFSGPEGPPTAMLDTRTGAPVTAPAPLRADGSRILPEEVRILPGPGANDAIRRRFGAGDAAHG</sequence>
<reference evidence="6 7" key="1">
    <citation type="submission" date="2021-03" db="EMBL/GenBank/DDBJ databases">
        <authorList>
            <person name="So Y."/>
        </authorList>
    </citation>
    <scope>NUCLEOTIDE SEQUENCE [LARGE SCALE GENOMIC DNA]</scope>
    <source>
        <strain evidence="6 7">PWR1</strain>
    </source>
</reference>
<dbReference type="InterPro" id="IPR002577">
    <property type="entry name" value="HTH_HxlR"/>
</dbReference>
<feature type="region of interest" description="Disordered" evidence="4">
    <location>
        <begin position="1"/>
        <end position="23"/>
    </location>
</feature>
<evidence type="ECO:0000313" key="7">
    <source>
        <dbReference type="Proteomes" id="UP000680815"/>
    </source>
</evidence>
<dbReference type="EMBL" id="JAGIYZ010000001">
    <property type="protein sequence ID" value="MBP0462526.1"/>
    <property type="molecule type" value="Genomic_DNA"/>
</dbReference>
<dbReference type="PANTHER" id="PTHR33204">
    <property type="entry name" value="TRANSCRIPTIONAL REGULATOR, MARR FAMILY"/>
    <property type="match status" value="1"/>
</dbReference>
<dbReference type="InterPro" id="IPR011991">
    <property type="entry name" value="ArsR-like_HTH"/>
</dbReference>
<accession>A0ABS4AME3</accession>
<evidence type="ECO:0000313" key="6">
    <source>
        <dbReference type="EMBL" id="MBP0462526.1"/>
    </source>
</evidence>
<proteinExistence type="predicted"/>
<gene>
    <name evidence="6" type="ORF">J5Y09_01260</name>
</gene>
<dbReference type="Gene3D" id="1.10.10.10">
    <property type="entry name" value="Winged helix-like DNA-binding domain superfamily/Winged helix DNA-binding domain"/>
    <property type="match status" value="1"/>
</dbReference>
<dbReference type="PROSITE" id="PS51118">
    <property type="entry name" value="HTH_HXLR"/>
    <property type="match status" value="1"/>
</dbReference>
<dbReference type="Pfam" id="PF01638">
    <property type="entry name" value="HxlR"/>
    <property type="match status" value="1"/>
</dbReference>
<evidence type="ECO:0000256" key="1">
    <source>
        <dbReference type="ARBA" id="ARBA00023015"/>
    </source>
</evidence>
<evidence type="ECO:0000256" key="3">
    <source>
        <dbReference type="ARBA" id="ARBA00023163"/>
    </source>
</evidence>
<dbReference type="PANTHER" id="PTHR33204:SF18">
    <property type="entry name" value="TRANSCRIPTIONAL REGULATORY PROTEIN"/>
    <property type="match status" value="1"/>
</dbReference>
<evidence type="ECO:0000256" key="4">
    <source>
        <dbReference type="SAM" id="MobiDB-lite"/>
    </source>
</evidence>
<dbReference type="InterPro" id="IPR036388">
    <property type="entry name" value="WH-like_DNA-bd_sf"/>
</dbReference>
<dbReference type="InterPro" id="IPR036390">
    <property type="entry name" value="WH_DNA-bd_sf"/>
</dbReference>
<organism evidence="6 7">
    <name type="scientific">Roseomonas nitratireducens</name>
    <dbReference type="NCBI Taxonomy" id="2820810"/>
    <lineage>
        <taxon>Bacteria</taxon>
        <taxon>Pseudomonadati</taxon>
        <taxon>Pseudomonadota</taxon>
        <taxon>Alphaproteobacteria</taxon>
        <taxon>Acetobacterales</taxon>
        <taxon>Roseomonadaceae</taxon>
        <taxon>Roseomonas</taxon>
    </lineage>
</organism>
<protein>
    <submittedName>
        <fullName evidence="6">Helix-turn-helix transcriptional regulator</fullName>
    </submittedName>
</protein>
<keyword evidence="7" id="KW-1185">Reference proteome</keyword>